<proteinExistence type="predicted"/>
<organism evidence="2 3">
    <name type="scientific">Linnemannia hyalina</name>
    <dbReference type="NCBI Taxonomy" id="64524"/>
    <lineage>
        <taxon>Eukaryota</taxon>
        <taxon>Fungi</taxon>
        <taxon>Fungi incertae sedis</taxon>
        <taxon>Mucoromycota</taxon>
        <taxon>Mortierellomycotina</taxon>
        <taxon>Mortierellomycetes</taxon>
        <taxon>Mortierellales</taxon>
        <taxon>Mortierellaceae</taxon>
        <taxon>Linnemannia</taxon>
    </lineage>
</organism>
<comment type="caution">
    <text evidence="2">The sequence shown here is derived from an EMBL/GenBank/DDBJ whole genome shotgun (WGS) entry which is preliminary data.</text>
</comment>
<evidence type="ECO:0000313" key="3">
    <source>
        <dbReference type="Proteomes" id="UP000707451"/>
    </source>
</evidence>
<feature type="compositionally biased region" description="Basic and acidic residues" evidence="1">
    <location>
        <begin position="80"/>
        <end position="93"/>
    </location>
</feature>
<evidence type="ECO:0000256" key="1">
    <source>
        <dbReference type="SAM" id="MobiDB-lite"/>
    </source>
</evidence>
<feature type="region of interest" description="Disordered" evidence="1">
    <location>
        <begin position="30"/>
        <end position="131"/>
    </location>
</feature>
<dbReference type="Proteomes" id="UP000707451">
    <property type="component" value="Unassembled WGS sequence"/>
</dbReference>
<accession>A0A9P8BTI6</accession>
<feature type="compositionally biased region" description="Acidic residues" evidence="1">
    <location>
        <begin position="94"/>
        <end position="131"/>
    </location>
</feature>
<gene>
    <name evidence="2" type="ORF">KI688_012035</name>
</gene>
<reference evidence="2" key="1">
    <citation type="submission" date="2021-06" db="EMBL/GenBank/DDBJ databases">
        <title>Genome Sequence of Mortierella hyaline Strain SCG-10, a Cold-Adapted, Nitrate-Reducing Fungus Isolated from Soil in Minnesota, USA.</title>
        <authorList>
            <person name="Aldossari N."/>
        </authorList>
    </citation>
    <scope>NUCLEOTIDE SEQUENCE</scope>
    <source>
        <strain evidence="2">SCG-10</strain>
    </source>
</reference>
<keyword evidence="3" id="KW-1185">Reference proteome</keyword>
<sequence>MAGKVALLRPQHEREMEKNLLENQAQLFDAKDGLEDMGPKLSSREQPRRAAAQVKRGRVWEVESLSEDEDDRVTPSTRGPKRERQSERRKENYIDDVESGEDGDEVEVEDEGDVDMSGEDVDSDGDEDDGS</sequence>
<dbReference type="AlphaFoldDB" id="A0A9P8BTI6"/>
<dbReference type="EMBL" id="JAHRHY010000008">
    <property type="protein sequence ID" value="KAG9067253.1"/>
    <property type="molecule type" value="Genomic_DNA"/>
</dbReference>
<feature type="compositionally biased region" description="Basic and acidic residues" evidence="1">
    <location>
        <begin position="30"/>
        <end position="48"/>
    </location>
</feature>
<name>A0A9P8BTI6_9FUNG</name>
<evidence type="ECO:0000313" key="2">
    <source>
        <dbReference type="EMBL" id="KAG9067253.1"/>
    </source>
</evidence>
<protein>
    <submittedName>
        <fullName evidence="2">Uncharacterized protein</fullName>
    </submittedName>
</protein>